<sequence length="380" mass="43801">MEINYLSEMNAYFDEILYGNHQKFTTKRIQATNQLKSYIVENHLDSGKSTQSYDEKVIEFFNKINSGLKYDFKIRQSKDEHLFINSSSEGTVYIDTSQKRFWKIHSVAKAEVSDYFHRILTKKKNFDQIWLPIPFLLGLPKFGEMYGIGISFTEELKDDEFESLYPDNSDNLSMNIRRLYVKELLKLMKNSSMKEVMGVNKISILDPSSEENESYIIDDITFFGKVTARGTSYSKHSHILESILYNYKKNISNIEDEYALHFDPGTSAIEGYPIEVVLKRGEINIQKLVSVLFSGNKPFSLWGIPQWKSENYCQISAVDLHNGNYGKMIDFEVFPSLIRAYLPQGTCGNSISRLLTNIHQSIDATAVIKGREASDFFKIL</sequence>
<accession>A0A1V2A8B7</accession>
<dbReference type="Proteomes" id="UP000188613">
    <property type="component" value="Unassembled WGS sequence"/>
</dbReference>
<name>A0A1V2A8B7_9BACI</name>
<organism evidence="1 2">
    <name type="scientific">Domibacillus epiphyticus</name>
    <dbReference type="NCBI Taxonomy" id="1714355"/>
    <lineage>
        <taxon>Bacteria</taxon>
        <taxon>Bacillati</taxon>
        <taxon>Bacillota</taxon>
        <taxon>Bacilli</taxon>
        <taxon>Bacillales</taxon>
        <taxon>Bacillaceae</taxon>
        <taxon>Domibacillus</taxon>
    </lineage>
</organism>
<dbReference type="Pfam" id="PF25924">
    <property type="entry name" value="MJECL33"/>
    <property type="match status" value="1"/>
</dbReference>
<dbReference type="OrthoDB" id="2810383at2"/>
<evidence type="ECO:0000313" key="2">
    <source>
        <dbReference type="Proteomes" id="UP000188613"/>
    </source>
</evidence>
<dbReference type="EMBL" id="MSFI01000012">
    <property type="protein sequence ID" value="OMP67064.1"/>
    <property type="molecule type" value="Genomic_DNA"/>
</dbReference>
<dbReference type="RefSeq" id="WP_076765343.1">
    <property type="nucleotide sequence ID" value="NZ_MSFI01000012.1"/>
</dbReference>
<reference evidence="1 2" key="1">
    <citation type="submission" date="2016-12" db="EMBL/GenBank/DDBJ databases">
        <title>Domibacillus sp. SAB 38T whole genome sequencing.</title>
        <authorList>
            <person name="Verma A."/>
            <person name="Ojha A.K."/>
            <person name="Krishnamurthi S."/>
        </authorList>
    </citation>
    <scope>NUCLEOTIDE SEQUENCE [LARGE SCALE GENOMIC DNA]</scope>
    <source>
        <strain evidence="1 2">SAB 38</strain>
    </source>
</reference>
<evidence type="ECO:0000313" key="1">
    <source>
        <dbReference type="EMBL" id="OMP67064.1"/>
    </source>
</evidence>
<comment type="caution">
    <text evidence="1">The sequence shown here is derived from an EMBL/GenBank/DDBJ whole genome shotgun (WGS) entry which is preliminary data.</text>
</comment>
<proteinExistence type="predicted"/>
<dbReference type="InterPro" id="IPR058966">
    <property type="entry name" value="MJECL33-like"/>
</dbReference>
<protein>
    <submittedName>
        <fullName evidence="1">Uncharacterized protein</fullName>
    </submittedName>
</protein>
<dbReference type="AlphaFoldDB" id="A0A1V2A8B7"/>
<keyword evidence="2" id="KW-1185">Reference proteome</keyword>
<gene>
    <name evidence="1" type="ORF">BTO28_08765</name>
</gene>